<dbReference type="GO" id="GO:0004731">
    <property type="term" value="F:purine-nucleoside phosphorylase activity"/>
    <property type="evidence" value="ECO:0007669"/>
    <property type="project" value="UniProtKB-EC"/>
</dbReference>
<dbReference type="NCBIfam" id="TIGR01697">
    <property type="entry name" value="PNPH-PUNA-XAPA"/>
    <property type="match status" value="1"/>
</dbReference>
<comment type="pathway">
    <text evidence="2">Purine metabolism; purine nucleoside salvage.</text>
</comment>
<dbReference type="SUPFAM" id="SSF53167">
    <property type="entry name" value="Purine and uridine phosphorylases"/>
    <property type="match status" value="1"/>
</dbReference>
<dbReference type="CDD" id="cd09009">
    <property type="entry name" value="PNP-EcPNPII_like"/>
    <property type="match status" value="1"/>
</dbReference>
<evidence type="ECO:0000256" key="3">
    <source>
        <dbReference type="ARBA" id="ARBA00006751"/>
    </source>
</evidence>
<evidence type="ECO:0000259" key="10">
    <source>
        <dbReference type="Pfam" id="PF01048"/>
    </source>
</evidence>
<evidence type="ECO:0000256" key="7">
    <source>
        <dbReference type="ARBA" id="ARBA00031036"/>
    </source>
</evidence>
<dbReference type="OrthoDB" id="10261782at2759"/>
<dbReference type="PANTHER" id="PTHR11904">
    <property type="entry name" value="METHYLTHIOADENOSINE/PURINE NUCLEOSIDE PHOSPHORYLASE"/>
    <property type="match status" value="1"/>
</dbReference>
<dbReference type="FunFam" id="3.40.50.1580:FF:000004">
    <property type="entry name" value="Purine nucleoside phosphorylase"/>
    <property type="match status" value="1"/>
</dbReference>
<feature type="domain" description="Nucleoside phosphorylase" evidence="10">
    <location>
        <begin position="56"/>
        <end position="335"/>
    </location>
</feature>
<dbReference type="GO" id="GO:0005737">
    <property type="term" value="C:cytoplasm"/>
    <property type="evidence" value="ECO:0007669"/>
    <property type="project" value="TreeGrafter"/>
</dbReference>
<comment type="catalytic activity">
    <reaction evidence="1">
        <text>a purine D-ribonucleoside + phosphate = a purine nucleobase + alpha-D-ribose 1-phosphate</text>
        <dbReference type="Rhea" id="RHEA:19805"/>
        <dbReference type="ChEBI" id="CHEBI:26386"/>
        <dbReference type="ChEBI" id="CHEBI:43474"/>
        <dbReference type="ChEBI" id="CHEBI:57720"/>
        <dbReference type="ChEBI" id="CHEBI:142355"/>
        <dbReference type="EC" id="2.4.2.1"/>
    </reaction>
</comment>
<dbReference type="GO" id="GO:0009116">
    <property type="term" value="P:nucleoside metabolic process"/>
    <property type="evidence" value="ECO:0007669"/>
    <property type="project" value="InterPro"/>
</dbReference>
<organism evidence="11 12">
    <name type="scientific">Polychaeton citri CBS 116435</name>
    <dbReference type="NCBI Taxonomy" id="1314669"/>
    <lineage>
        <taxon>Eukaryota</taxon>
        <taxon>Fungi</taxon>
        <taxon>Dikarya</taxon>
        <taxon>Ascomycota</taxon>
        <taxon>Pezizomycotina</taxon>
        <taxon>Dothideomycetes</taxon>
        <taxon>Dothideomycetidae</taxon>
        <taxon>Capnodiales</taxon>
        <taxon>Capnodiaceae</taxon>
        <taxon>Polychaeton</taxon>
    </lineage>
</organism>
<evidence type="ECO:0000313" key="12">
    <source>
        <dbReference type="Proteomes" id="UP000799441"/>
    </source>
</evidence>
<evidence type="ECO:0000256" key="9">
    <source>
        <dbReference type="ARBA" id="ARBA00058131"/>
    </source>
</evidence>
<dbReference type="Gene3D" id="3.40.50.1580">
    <property type="entry name" value="Nucleoside phosphorylase domain"/>
    <property type="match status" value="1"/>
</dbReference>
<dbReference type="InterPro" id="IPR035994">
    <property type="entry name" value="Nucleoside_phosphorylase_sf"/>
</dbReference>
<dbReference type="NCBIfam" id="NF006054">
    <property type="entry name" value="PRK08202.1"/>
    <property type="match status" value="1"/>
</dbReference>
<sequence>MLELLHPVASLLRSYNHLSHAFGDAHEDMMNDIFERATETVDFLRNRLPTKLGKPKIAIVCGSGLSGLAATINEGSAEWFDYSDVPNFPQSTVAGHEGKLLFGTMGQRQIPVVLLVGRAHFYEGYNMDVVTFATRVCKLLGVEKMIVTNAAGGLNSSYAVGDIVCLNDHINLAGLAGWHPLRGPNPEDFGTRFPPLSDAYDLSLRQLAHRSWQDLRRQVPSRRKLHEGVYAFVSGPSYETRAECRLLRQMGADLVGMSTVPEIIVARHSGMQVLAFSLVTNNAVLEPVPRGDDPKLQGMSPEQLSEYLSRGKANHAEVLEAGKQAALDMQGLVLLIVSQL</sequence>
<name>A0A9P4PZX7_9PEZI</name>
<keyword evidence="12" id="KW-1185">Reference proteome</keyword>
<keyword evidence="6" id="KW-0808">Transferase</keyword>
<accession>A0A9P4PZX7</accession>
<comment type="similarity">
    <text evidence="3">Belongs to the PNP/MTAP phosphorylase family.</text>
</comment>
<dbReference type="EC" id="2.4.2.1" evidence="4"/>
<dbReference type="Proteomes" id="UP000799441">
    <property type="component" value="Unassembled WGS sequence"/>
</dbReference>
<evidence type="ECO:0000256" key="5">
    <source>
        <dbReference type="ARBA" id="ARBA00022676"/>
    </source>
</evidence>
<evidence type="ECO:0000313" key="11">
    <source>
        <dbReference type="EMBL" id="KAF2715956.1"/>
    </source>
</evidence>
<dbReference type="InterPro" id="IPR000845">
    <property type="entry name" value="Nucleoside_phosphorylase_d"/>
</dbReference>
<protein>
    <recommendedName>
        <fullName evidence="4">purine-nucleoside phosphorylase</fullName>
        <ecNumber evidence="4">2.4.2.1</ecNumber>
    </recommendedName>
    <alternativeName>
        <fullName evidence="8">Inosine phosphorylase</fullName>
    </alternativeName>
    <alternativeName>
        <fullName evidence="7">Inosine-guanosine phosphorylase</fullName>
    </alternativeName>
</protein>
<comment type="function">
    <text evidence="9">The purine nucleoside phosphorylases catalyze the phosphorolytic breakdown of the N-glycosidic bond in the beta-(deoxy)ribonucleoside molecules, with the formation of the corresponding free purine bases and pentose-1-phosphate. Cleaves guanosine and inosine.</text>
</comment>
<reference evidence="11" key="1">
    <citation type="journal article" date="2020" name="Stud. Mycol.">
        <title>101 Dothideomycetes genomes: a test case for predicting lifestyles and emergence of pathogens.</title>
        <authorList>
            <person name="Haridas S."/>
            <person name="Albert R."/>
            <person name="Binder M."/>
            <person name="Bloem J."/>
            <person name="Labutti K."/>
            <person name="Salamov A."/>
            <person name="Andreopoulos B."/>
            <person name="Baker S."/>
            <person name="Barry K."/>
            <person name="Bills G."/>
            <person name="Bluhm B."/>
            <person name="Cannon C."/>
            <person name="Castanera R."/>
            <person name="Culley D."/>
            <person name="Daum C."/>
            <person name="Ezra D."/>
            <person name="Gonzalez J."/>
            <person name="Henrissat B."/>
            <person name="Kuo A."/>
            <person name="Liang C."/>
            <person name="Lipzen A."/>
            <person name="Lutzoni F."/>
            <person name="Magnuson J."/>
            <person name="Mondo S."/>
            <person name="Nolan M."/>
            <person name="Ohm R."/>
            <person name="Pangilinan J."/>
            <person name="Park H.-J."/>
            <person name="Ramirez L."/>
            <person name="Alfaro M."/>
            <person name="Sun H."/>
            <person name="Tritt A."/>
            <person name="Yoshinaga Y."/>
            <person name="Zwiers L.-H."/>
            <person name="Turgeon B."/>
            <person name="Goodwin S."/>
            <person name="Spatafora J."/>
            <person name="Crous P."/>
            <person name="Grigoriev I."/>
        </authorList>
    </citation>
    <scope>NUCLEOTIDE SEQUENCE</scope>
    <source>
        <strain evidence="11">CBS 116435</strain>
    </source>
</reference>
<dbReference type="AlphaFoldDB" id="A0A9P4PZX7"/>
<dbReference type="InterPro" id="IPR011268">
    <property type="entry name" value="Purine_phosphorylase"/>
</dbReference>
<dbReference type="Pfam" id="PF01048">
    <property type="entry name" value="PNP_UDP_1"/>
    <property type="match status" value="1"/>
</dbReference>
<evidence type="ECO:0000256" key="6">
    <source>
        <dbReference type="ARBA" id="ARBA00022679"/>
    </source>
</evidence>
<dbReference type="PANTHER" id="PTHR11904:SF9">
    <property type="entry name" value="PURINE NUCLEOSIDE PHOSPHORYLASE-RELATED"/>
    <property type="match status" value="1"/>
</dbReference>
<evidence type="ECO:0000256" key="4">
    <source>
        <dbReference type="ARBA" id="ARBA00011886"/>
    </source>
</evidence>
<keyword evidence="5" id="KW-0328">Glycosyltransferase</keyword>
<evidence type="ECO:0000256" key="1">
    <source>
        <dbReference type="ARBA" id="ARBA00000755"/>
    </source>
</evidence>
<evidence type="ECO:0000256" key="2">
    <source>
        <dbReference type="ARBA" id="ARBA00005058"/>
    </source>
</evidence>
<gene>
    <name evidence="11" type="ORF">K431DRAFT_289817</name>
</gene>
<comment type="caution">
    <text evidence="11">The sequence shown here is derived from an EMBL/GenBank/DDBJ whole genome shotgun (WGS) entry which is preliminary data.</text>
</comment>
<dbReference type="EMBL" id="MU003915">
    <property type="protein sequence ID" value="KAF2715956.1"/>
    <property type="molecule type" value="Genomic_DNA"/>
</dbReference>
<evidence type="ECO:0000256" key="8">
    <source>
        <dbReference type="ARBA" id="ARBA00033072"/>
    </source>
</evidence>
<proteinExistence type="inferred from homology"/>